<protein>
    <submittedName>
        <fullName evidence="1">Uncharacterized protein</fullName>
    </submittedName>
</protein>
<evidence type="ECO:0000313" key="2">
    <source>
        <dbReference type="Proteomes" id="UP000215086"/>
    </source>
</evidence>
<accession>A0A286RFI7</accession>
<sequence length="285" mass="32597">MYNFVFLRVTRFHKFIGWCWGILGFGENGGDGLMGKRVVRKSRKLFPCCMECSLWLEPLRSIFPQRRPASCKASCGHDLRHKRRCFAHGSSFAVPSRTIRPTCRWPWSWVAIPTRFVNGGVASRGSAWMVCRICLVPVGRGLFPPEDRHRVLILATEKPAERSVPVAQWSLSELAAQLVNESPAAAMSRSTVWRILDQVAFKPHKSRYWLNSYVNRKRSSLQVLGRLGKFLAGVYSFAKQCFPYAAELPEGEARNGQFQRFWWKNGDTRWSAASLALFLTRSSHR</sequence>
<gene>
    <name evidence="1" type="ORF">THTE_2119</name>
</gene>
<dbReference type="AlphaFoldDB" id="A0A286RFI7"/>
<dbReference type="Proteomes" id="UP000215086">
    <property type="component" value="Chromosome"/>
</dbReference>
<name>A0A286RFI7_9BACT</name>
<keyword evidence="2" id="KW-1185">Reference proteome</keyword>
<dbReference type="EMBL" id="CP018477">
    <property type="protein sequence ID" value="ASV74721.1"/>
    <property type="molecule type" value="Genomic_DNA"/>
</dbReference>
<organism evidence="1 2">
    <name type="scientific">Thermogutta terrifontis</name>
    <dbReference type="NCBI Taxonomy" id="1331910"/>
    <lineage>
        <taxon>Bacteria</taxon>
        <taxon>Pseudomonadati</taxon>
        <taxon>Planctomycetota</taxon>
        <taxon>Planctomycetia</taxon>
        <taxon>Pirellulales</taxon>
        <taxon>Thermoguttaceae</taxon>
        <taxon>Thermogutta</taxon>
    </lineage>
</organism>
<evidence type="ECO:0000313" key="1">
    <source>
        <dbReference type="EMBL" id="ASV74721.1"/>
    </source>
</evidence>
<proteinExistence type="predicted"/>
<reference evidence="1 2" key="1">
    <citation type="journal article" name="Front. Microbiol.">
        <title>Sugar Metabolism of the First Thermophilic Planctomycete Thermogutta terrifontis: Comparative Genomic and Transcriptomic Approaches.</title>
        <authorList>
            <person name="Elcheninov A.G."/>
            <person name="Menzel P."/>
            <person name="Gudbergsdottir S.R."/>
            <person name="Slesarev A.I."/>
            <person name="Kadnikov V.V."/>
            <person name="Krogh A."/>
            <person name="Bonch-Osmolovskaya E.A."/>
            <person name="Peng X."/>
            <person name="Kublanov I.V."/>
        </authorList>
    </citation>
    <scope>NUCLEOTIDE SEQUENCE [LARGE SCALE GENOMIC DNA]</scope>
    <source>
        <strain evidence="1 2">R1</strain>
    </source>
</reference>
<dbReference type="KEGG" id="ttf:THTE_2119"/>